<protein>
    <submittedName>
        <fullName evidence="1">Uncharacterized protein</fullName>
    </submittedName>
</protein>
<comment type="caution">
    <text evidence="1">The sequence shown here is derived from an EMBL/GenBank/DDBJ whole genome shotgun (WGS) entry which is preliminary data.</text>
</comment>
<proteinExistence type="predicted"/>
<sequence>MVKLTNYIAYVNPETGFDQIGHFDIERKTIRPVSFLSGTPVKNLYQVIEAGSSDKLVVADSAISAASVRILPAISGRDVLAVGKNYIEHAKEFNSSGYDSSDKVDRPSHPVIFTKRATSIIADGEDILLHEDFTSTADYEGEIGVIIGKPGFRIKEQDAWEYVWGYTIINDVTARERQRDHKQFFIGKSADTYCPIGPIAVPKEDLPKTLRVQTYVNEELRQDSTTEDLIFPIPELLSVISAGQTLQPGDVLATGTPAGVGIGKTPPVFLKPGDKISISVTGLGTLTNQVAQPGGTNITMSRVNSASAFEPVNGNKTASSGAGLTMISGKPLFYQKIGSGNENMVFAHGLGGTKEYWTPLISTLSLVDSATVHVYDFEGHGLSPSHPLSQLSIESLAADLGGIFRIAGISTSAPATLFAHSMGCLVAIRFTLDNPGLVKRLVLLGPPPSPVPKANSDIFLTRAALVRKGGMAAIVDAAVGSSTSDFSKKNNPIAIAAVRLSLLGQDPEAYAKACHALATATTRLEIENLDVDTLIIAGEEDTFSTPALCGEYNTRIKNSRLQVINNAGHWLVFENVEGIARAVKGI</sequence>
<keyword evidence="2" id="KW-1185">Reference proteome</keyword>
<dbReference type="Proteomes" id="UP001153334">
    <property type="component" value="Unassembled WGS sequence"/>
</dbReference>
<evidence type="ECO:0000313" key="1">
    <source>
        <dbReference type="EMBL" id="KAJ8120041.1"/>
    </source>
</evidence>
<dbReference type="EMBL" id="JAPESX010000709">
    <property type="protein sequence ID" value="KAJ8120041.1"/>
    <property type="molecule type" value="Genomic_DNA"/>
</dbReference>
<reference evidence="1" key="1">
    <citation type="submission" date="2022-11" db="EMBL/GenBank/DDBJ databases">
        <title>Genome Sequence of Nemania bipapillata.</title>
        <authorList>
            <person name="Buettner E."/>
        </authorList>
    </citation>
    <scope>NUCLEOTIDE SEQUENCE</scope>
    <source>
        <strain evidence="1">CP14</strain>
    </source>
</reference>
<accession>A0ACC2IXX2</accession>
<name>A0ACC2IXX2_9PEZI</name>
<gene>
    <name evidence="1" type="ORF">ONZ43_g3148</name>
</gene>
<evidence type="ECO:0000313" key="2">
    <source>
        <dbReference type="Proteomes" id="UP001153334"/>
    </source>
</evidence>
<organism evidence="1 2">
    <name type="scientific">Nemania bipapillata</name>
    <dbReference type="NCBI Taxonomy" id="110536"/>
    <lineage>
        <taxon>Eukaryota</taxon>
        <taxon>Fungi</taxon>
        <taxon>Dikarya</taxon>
        <taxon>Ascomycota</taxon>
        <taxon>Pezizomycotina</taxon>
        <taxon>Sordariomycetes</taxon>
        <taxon>Xylariomycetidae</taxon>
        <taxon>Xylariales</taxon>
        <taxon>Xylariaceae</taxon>
        <taxon>Nemania</taxon>
    </lineage>
</organism>